<reference evidence="7 8" key="1">
    <citation type="submission" date="2015-11" db="EMBL/GenBank/DDBJ databases">
        <title>Genomic analysis of 38 Legionella species identifies large and diverse effector repertoires.</title>
        <authorList>
            <person name="Burstein D."/>
            <person name="Amaro F."/>
            <person name="Zusman T."/>
            <person name="Lifshitz Z."/>
            <person name="Cohen O."/>
            <person name="Gilbert J.A."/>
            <person name="Pupko T."/>
            <person name="Shuman H.A."/>
            <person name="Segal G."/>
        </authorList>
    </citation>
    <scope>NUCLEOTIDE SEQUENCE [LARGE SCALE GENOMIC DNA]</scope>
    <source>
        <strain evidence="7 8">ATCC 700990</strain>
    </source>
</reference>
<dbReference type="PATRIC" id="fig|1212489.4.peg.1806"/>
<evidence type="ECO:0000313" key="8">
    <source>
        <dbReference type="Proteomes" id="UP000054736"/>
    </source>
</evidence>
<feature type="transmembrane region" description="Helical" evidence="6">
    <location>
        <begin position="91"/>
        <end position="107"/>
    </location>
</feature>
<protein>
    <recommendedName>
        <fullName evidence="6">Probable membrane transporter protein</fullName>
    </recommendedName>
</protein>
<dbReference type="PANTHER" id="PTHR43483:SF3">
    <property type="entry name" value="MEMBRANE TRANSPORTER PROTEIN HI_0806-RELATED"/>
    <property type="match status" value="1"/>
</dbReference>
<evidence type="ECO:0000256" key="4">
    <source>
        <dbReference type="ARBA" id="ARBA00022989"/>
    </source>
</evidence>
<feature type="transmembrane region" description="Helical" evidence="6">
    <location>
        <begin position="53"/>
        <end position="70"/>
    </location>
</feature>
<dbReference type="InterPro" id="IPR002781">
    <property type="entry name" value="TM_pro_TauE-like"/>
</dbReference>
<name>A0A0W0SXL4_9GAMM</name>
<proteinExistence type="inferred from homology"/>
<dbReference type="PANTHER" id="PTHR43483">
    <property type="entry name" value="MEMBRANE TRANSPORTER PROTEIN HI_0806-RELATED"/>
    <property type="match status" value="1"/>
</dbReference>
<sequence>MSGVDLLYYAGVYVLAGIFAGLVSGVMGIGGGIIVVPALVFIFNHKANFPQDLVMHMAAGTSLAVMLFTSQSSIREHYKQGIILWDVYKRLWPGIVLGAISGGLLSGQLSTFWLRMIFGCFLLFVAFKMLLDTNKKQLSHHRFPPPWINGLINFIIGSVAGLLGVGGGALTVPYLSYCNLEIKQIAPISALATLTVAVVGTIVFIITGTKASGLPAYSSGFVYWPAVLCIAIPSSFFAPLGAKLTYIVPVKQLRYGFIILLLITAVDLLILRGLF</sequence>
<keyword evidence="4 6" id="KW-1133">Transmembrane helix</keyword>
<evidence type="ECO:0000256" key="5">
    <source>
        <dbReference type="ARBA" id="ARBA00023136"/>
    </source>
</evidence>
<feature type="transmembrane region" description="Helical" evidence="6">
    <location>
        <begin position="12"/>
        <end position="41"/>
    </location>
</feature>
<dbReference type="GO" id="GO:0005886">
    <property type="term" value="C:plasma membrane"/>
    <property type="evidence" value="ECO:0007669"/>
    <property type="project" value="UniProtKB-SubCell"/>
</dbReference>
<dbReference type="Pfam" id="PF01925">
    <property type="entry name" value="TauE"/>
    <property type="match status" value="1"/>
</dbReference>
<keyword evidence="3 6" id="KW-0812">Transmembrane</keyword>
<comment type="subcellular location">
    <subcellularLocation>
        <location evidence="6">Cell membrane</location>
        <topology evidence="6">Multi-pass membrane protein</topology>
    </subcellularLocation>
    <subcellularLocation>
        <location evidence="1">Membrane</location>
        <topology evidence="1">Multi-pass membrane protein</topology>
    </subcellularLocation>
</comment>
<dbReference type="RefSeq" id="WP_238583992.1">
    <property type="nucleotide sequence ID" value="NZ_CAAAIU010000025.1"/>
</dbReference>
<feature type="transmembrane region" description="Helical" evidence="6">
    <location>
        <begin position="221"/>
        <end position="241"/>
    </location>
</feature>
<evidence type="ECO:0000256" key="2">
    <source>
        <dbReference type="ARBA" id="ARBA00009142"/>
    </source>
</evidence>
<evidence type="ECO:0000256" key="6">
    <source>
        <dbReference type="RuleBase" id="RU363041"/>
    </source>
</evidence>
<organism evidence="7 8">
    <name type="scientific">Legionella drozanskii LLAP-1</name>
    <dbReference type="NCBI Taxonomy" id="1212489"/>
    <lineage>
        <taxon>Bacteria</taxon>
        <taxon>Pseudomonadati</taxon>
        <taxon>Pseudomonadota</taxon>
        <taxon>Gammaproteobacteria</taxon>
        <taxon>Legionellales</taxon>
        <taxon>Legionellaceae</taxon>
        <taxon>Legionella</taxon>
    </lineage>
</organism>
<keyword evidence="5 6" id="KW-0472">Membrane</keyword>
<dbReference type="Proteomes" id="UP000054736">
    <property type="component" value="Unassembled WGS sequence"/>
</dbReference>
<evidence type="ECO:0000313" key="7">
    <source>
        <dbReference type="EMBL" id="KTC88090.1"/>
    </source>
</evidence>
<keyword evidence="6" id="KW-1003">Cell membrane</keyword>
<gene>
    <name evidence="7" type="ORF">Ldro_1709</name>
</gene>
<dbReference type="AlphaFoldDB" id="A0A0W0SXL4"/>
<feature type="transmembrane region" description="Helical" evidence="6">
    <location>
        <begin position="113"/>
        <end position="131"/>
    </location>
</feature>
<keyword evidence="8" id="KW-1185">Reference proteome</keyword>
<evidence type="ECO:0000256" key="1">
    <source>
        <dbReference type="ARBA" id="ARBA00004141"/>
    </source>
</evidence>
<feature type="transmembrane region" description="Helical" evidence="6">
    <location>
        <begin position="188"/>
        <end position="209"/>
    </location>
</feature>
<comment type="similarity">
    <text evidence="2 6">Belongs to the 4-toluene sulfonate uptake permease (TSUP) (TC 2.A.102) family.</text>
</comment>
<feature type="transmembrane region" description="Helical" evidence="6">
    <location>
        <begin position="151"/>
        <end position="176"/>
    </location>
</feature>
<dbReference type="STRING" id="1212489.Ldro_1709"/>
<comment type="caution">
    <text evidence="7">The sequence shown here is derived from an EMBL/GenBank/DDBJ whole genome shotgun (WGS) entry which is preliminary data.</text>
</comment>
<feature type="transmembrane region" description="Helical" evidence="6">
    <location>
        <begin position="253"/>
        <end position="271"/>
    </location>
</feature>
<dbReference type="EMBL" id="LNXY01000020">
    <property type="protein sequence ID" value="KTC88090.1"/>
    <property type="molecule type" value="Genomic_DNA"/>
</dbReference>
<accession>A0A0W0SXL4</accession>
<evidence type="ECO:0000256" key="3">
    <source>
        <dbReference type="ARBA" id="ARBA00022692"/>
    </source>
</evidence>